<evidence type="ECO:0000313" key="11">
    <source>
        <dbReference type="Proteomes" id="UP001209878"/>
    </source>
</evidence>
<protein>
    <recommendedName>
        <fullName evidence="4">Integrator complex subunit 7</fullName>
    </recommendedName>
</protein>
<dbReference type="GO" id="GO:0034472">
    <property type="term" value="P:snRNA 3'-end processing"/>
    <property type="evidence" value="ECO:0007669"/>
    <property type="project" value="TreeGrafter"/>
</dbReference>
<dbReference type="InterPro" id="IPR056517">
    <property type="entry name" value="INTS7_HB"/>
</dbReference>
<evidence type="ECO:0000256" key="6">
    <source>
        <dbReference type="ARBA" id="ARBA00023242"/>
    </source>
</evidence>
<dbReference type="PANTHER" id="PTHR13322">
    <property type="entry name" value="C1ORF73 PROTEIN"/>
    <property type="match status" value="1"/>
</dbReference>
<reference evidence="10" key="1">
    <citation type="journal article" date="2023" name="Mol. Biol. Evol.">
        <title>Third-Generation Sequencing Reveals the Adaptive Role of the Epigenome in Three Deep-Sea Polychaetes.</title>
        <authorList>
            <person name="Perez M."/>
            <person name="Aroh O."/>
            <person name="Sun Y."/>
            <person name="Lan Y."/>
            <person name="Juniper S.K."/>
            <person name="Young C.R."/>
            <person name="Angers B."/>
            <person name="Qian P.Y."/>
        </authorList>
    </citation>
    <scope>NUCLEOTIDE SEQUENCE</scope>
    <source>
        <strain evidence="10">R07B-5</strain>
    </source>
</reference>
<accession>A0AAD9KBG2</accession>
<evidence type="ECO:0000256" key="5">
    <source>
        <dbReference type="ARBA" id="ARBA00022490"/>
    </source>
</evidence>
<feature type="domain" description="Integrator complex subunit 7 helical bundle" evidence="9">
    <location>
        <begin position="539"/>
        <end position="720"/>
    </location>
</feature>
<dbReference type="AlphaFoldDB" id="A0AAD9KBG2"/>
<name>A0AAD9KBG2_RIDPI</name>
<evidence type="ECO:0000313" key="10">
    <source>
        <dbReference type="EMBL" id="KAK2168604.1"/>
    </source>
</evidence>
<organism evidence="10 11">
    <name type="scientific">Ridgeia piscesae</name>
    <name type="common">Tubeworm</name>
    <dbReference type="NCBI Taxonomy" id="27915"/>
    <lineage>
        <taxon>Eukaryota</taxon>
        <taxon>Metazoa</taxon>
        <taxon>Spiralia</taxon>
        <taxon>Lophotrochozoa</taxon>
        <taxon>Annelida</taxon>
        <taxon>Polychaeta</taxon>
        <taxon>Sedentaria</taxon>
        <taxon>Canalipalpata</taxon>
        <taxon>Sabellida</taxon>
        <taxon>Siboglinidae</taxon>
        <taxon>Ridgeia</taxon>
    </lineage>
</organism>
<dbReference type="InterPro" id="IPR033060">
    <property type="entry name" value="INTS7"/>
</dbReference>
<evidence type="ECO:0000256" key="3">
    <source>
        <dbReference type="ARBA" id="ARBA00008565"/>
    </source>
</evidence>
<dbReference type="InterPro" id="IPR054519">
    <property type="entry name" value="INTS7_C"/>
</dbReference>
<dbReference type="PANTHER" id="PTHR13322:SF2">
    <property type="entry name" value="INTEGRATOR COMPLEX SUBUNIT 7"/>
    <property type="match status" value="1"/>
</dbReference>
<proteinExistence type="inferred from homology"/>
<sequence length="967" mass="107577">MFVRQHGFGETLHGEQEKDENALLMELDKGLRSVKVGEQCEAIVRFPRLFEKYPFPILINSAFLKLADVFRVGSNFLRLCILKVTQQSVRHLDKILNIDEFVHRIYVVVHSNDPIARAITLRTLGCAASIISERKNVQHSVMKSLDSNDAVEVEAAIYATMHFAEQSKSFATSICDKLAEMIESLQTPVETKLKLIPIFQHMHRDLDTIGKVRQLSERLLPSYPARGFVSVTLHTLSQLSARSLVDIPQQVELLLSYVQTDVRKAVKMLALTDLRLLAKKGPHMWRDQHVEVLCRFLLSTPNADLQLATLNVLATLSSTIAVSCFFAIPESLLEECCVRFCYHINMPTVSKALELFTHIAAAATKTSKDRAAQVDLSPDSGLSSQVSLALESILLQTTGQQSTSSLAALQCILRSVVKLCRVCPALADRFIDTLLSTLGSVPVDVAILYCECLSAITSYHSDTLQSLVPDISQLLQIIIKSNEVNRNKLIVSMVTVLFQAYVGERLPSETRQLILDVIGCLSCWHAYQVGRQASRYAHHHIARQIFGSLGTQVSSEHYYFWLSALKDVCQGESHLQGERTHNVTEFVDKLAKAETCYHKGLSALKAAMTPSCLLAFPSMYVQLRTRTLQAFSQVVKVCCSFQTSPPPAIATSLAVSTGQEIHKCGRVIAQLEKCGEEFNELHHKYTQLYCSSFDADPTTLSSLTILQRSCQLMTHVLETILKAVHRTEGAMDPPGPVCGTDPLIETQTWQDAFSEVQTMLQKACHAPTDLPLSYHHLNCIDGVAMVLGQVPLCLPRYFFQKLQSTHIKLAISPQQKSANEPISISHDTFLTLKVEGVIQHGVRPGLYRSIKRVQLTVNTEQQSRTQMVSVDGKPHENPTNNMSQQVEPHNDYFSTQFLLAFPVTGVHQVAVEAAVVDEDAAVWTTGPRDTVTVKSYDEAVQRQKQQQYAAQRQQQRAAAVASGSQAF</sequence>
<dbReference type="Pfam" id="PF22965">
    <property type="entry name" value="INTS7_C"/>
    <property type="match status" value="1"/>
</dbReference>
<dbReference type="Proteomes" id="UP001209878">
    <property type="component" value="Unassembled WGS sequence"/>
</dbReference>
<evidence type="ECO:0000259" key="7">
    <source>
        <dbReference type="Pfam" id="PF22965"/>
    </source>
</evidence>
<dbReference type="GO" id="GO:0032039">
    <property type="term" value="C:integrator complex"/>
    <property type="evidence" value="ECO:0007669"/>
    <property type="project" value="InterPro"/>
</dbReference>
<dbReference type="Pfam" id="PF24436">
    <property type="entry name" value="INTS7_N"/>
    <property type="match status" value="1"/>
</dbReference>
<dbReference type="GO" id="GO:0005737">
    <property type="term" value="C:cytoplasm"/>
    <property type="evidence" value="ECO:0007669"/>
    <property type="project" value="UniProtKB-SubCell"/>
</dbReference>
<evidence type="ECO:0000256" key="4">
    <source>
        <dbReference type="ARBA" id="ARBA00015336"/>
    </source>
</evidence>
<evidence type="ECO:0000259" key="8">
    <source>
        <dbReference type="Pfam" id="PF24436"/>
    </source>
</evidence>
<feature type="domain" description="Integrator complex subunit 7 C-terminal" evidence="7">
    <location>
        <begin position="808"/>
        <end position="923"/>
    </location>
</feature>
<dbReference type="InterPro" id="IPR056516">
    <property type="entry name" value="INTS7_N"/>
</dbReference>
<keyword evidence="5" id="KW-0963">Cytoplasm</keyword>
<comment type="caution">
    <text evidence="10">The sequence shown here is derived from an EMBL/GenBank/DDBJ whole genome shotgun (WGS) entry which is preliminary data.</text>
</comment>
<comment type="subcellular location">
    <subcellularLocation>
        <location evidence="2">Cytoplasm</location>
    </subcellularLocation>
    <subcellularLocation>
        <location evidence="1">Nucleus</location>
    </subcellularLocation>
</comment>
<keyword evidence="6" id="KW-0539">Nucleus</keyword>
<evidence type="ECO:0000259" key="9">
    <source>
        <dbReference type="Pfam" id="PF24437"/>
    </source>
</evidence>
<evidence type="ECO:0000256" key="1">
    <source>
        <dbReference type="ARBA" id="ARBA00004123"/>
    </source>
</evidence>
<dbReference type="Pfam" id="PF24437">
    <property type="entry name" value="INTS7_HB"/>
    <property type="match status" value="1"/>
</dbReference>
<dbReference type="InterPro" id="IPR016024">
    <property type="entry name" value="ARM-type_fold"/>
</dbReference>
<comment type="similarity">
    <text evidence="3">Belongs to the Integrator subunit 7 family.</text>
</comment>
<gene>
    <name evidence="10" type="ORF">NP493_1170g00018</name>
</gene>
<evidence type="ECO:0000256" key="2">
    <source>
        <dbReference type="ARBA" id="ARBA00004496"/>
    </source>
</evidence>
<feature type="domain" description="Integrator complex subunit 7 N-terminal" evidence="8">
    <location>
        <begin position="24"/>
        <end position="538"/>
    </location>
</feature>
<keyword evidence="11" id="KW-1185">Reference proteome</keyword>
<dbReference type="SUPFAM" id="SSF48371">
    <property type="entry name" value="ARM repeat"/>
    <property type="match status" value="1"/>
</dbReference>
<dbReference type="EMBL" id="JAODUO010001221">
    <property type="protein sequence ID" value="KAK2168604.1"/>
    <property type="molecule type" value="Genomic_DNA"/>
</dbReference>